<dbReference type="SUPFAM" id="SSF54637">
    <property type="entry name" value="Thioesterase/thiol ester dehydrase-isomerase"/>
    <property type="match status" value="1"/>
</dbReference>
<evidence type="ECO:0000259" key="1">
    <source>
        <dbReference type="Pfam" id="PF03061"/>
    </source>
</evidence>
<dbReference type="Pfam" id="PF03061">
    <property type="entry name" value="4HBT"/>
    <property type="match status" value="1"/>
</dbReference>
<protein>
    <submittedName>
        <fullName evidence="2">PaaI family thioesterase</fullName>
        <ecNumber evidence="2">3.1.2.-</ecNumber>
    </submittedName>
</protein>
<keyword evidence="3" id="KW-1185">Reference proteome</keyword>
<keyword evidence="2" id="KW-0378">Hydrolase</keyword>
<reference evidence="3" key="1">
    <citation type="journal article" date="2019" name="Int. J. Syst. Evol. Microbiol.">
        <title>The Global Catalogue of Microorganisms (GCM) 10K type strain sequencing project: providing services to taxonomists for standard genome sequencing and annotation.</title>
        <authorList>
            <consortium name="The Broad Institute Genomics Platform"/>
            <consortium name="The Broad Institute Genome Sequencing Center for Infectious Disease"/>
            <person name="Wu L."/>
            <person name="Ma J."/>
        </authorList>
    </citation>
    <scope>NUCLEOTIDE SEQUENCE [LARGE SCALE GENOMIC DNA]</scope>
    <source>
        <strain evidence="3">CCUG 56754</strain>
    </source>
</reference>
<dbReference type="Gene3D" id="3.10.129.10">
    <property type="entry name" value="Hotdog Thioesterase"/>
    <property type="match status" value="1"/>
</dbReference>
<dbReference type="EMBL" id="JBHTKJ010000060">
    <property type="protein sequence ID" value="MFD1040111.1"/>
    <property type="molecule type" value="Genomic_DNA"/>
</dbReference>
<evidence type="ECO:0000313" key="2">
    <source>
        <dbReference type="EMBL" id="MFD1040111.1"/>
    </source>
</evidence>
<sequence length="159" mass="17462">MSEKVVHAIQDEYPDDFSWCYGCGRLNQDGHHFRTGWQGDQTVTEYTPRSEHTAIPGFVYGGLIASLIDCHGTGSAALGLHRKNGHEPGDHVEPPRFVTASLQVNFIKPTPHGIPLKAVGTIEEIHPKKWKVHTEVFAGDVCCAKGEVVAAVMPDTFMK</sequence>
<dbReference type="GO" id="GO:0016787">
    <property type="term" value="F:hydrolase activity"/>
    <property type="evidence" value="ECO:0007669"/>
    <property type="project" value="UniProtKB-KW"/>
</dbReference>
<dbReference type="InterPro" id="IPR006683">
    <property type="entry name" value="Thioestr_dom"/>
</dbReference>
<organism evidence="2 3">
    <name type="scientific">Virgibacillus byunsanensis</name>
    <dbReference type="NCBI Taxonomy" id="570945"/>
    <lineage>
        <taxon>Bacteria</taxon>
        <taxon>Bacillati</taxon>
        <taxon>Bacillota</taxon>
        <taxon>Bacilli</taxon>
        <taxon>Bacillales</taxon>
        <taxon>Bacillaceae</taxon>
        <taxon>Virgibacillus</taxon>
    </lineage>
</organism>
<dbReference type="Proteomes" id="UP001597040">
    <property type="component" value="Unassembled WGS sequence"/>
</dbReference>
<name>A0ABW3LP28_9BACI</name>
<dbReference type="InterPro" id="IPR029069">
    <property type="entry name" value="HotDog_dom_sf"/>
</dbReference>
<feature type="domain" description="Thioesterase" evidence="1">
    <location>
        <begin position="57"/>
        <end position="140"/>
    </location>
</feature>
<accession>A0ABW3LP28</accession>
<evidence type="ECO:0000313" key="3">
    <source>
        <dbReference type="Proteomes" id="UP001597040"/>
    </source>
</evidence>
<proteinExistence type="predicted"/>
<dbReference type="RefSeq" id="WP_390363916.1">
    <property type="nucleotide sequence ID" value="NZ_JBHTKJ010000060.1"/>
</dbReference>
<gene>
    <name evidence="2" type="ORF">ACFQ3N_17195</name>
</gene>
<dbReference type="CDD" id="cd03443">
    <property type="entry name" value="PaaI_thioesterase"/>
    <property type="match status" value="1"/>
</dbReference>
<comment type="caution">
    <text evidence="2">The sequence shown here is derived from an EMBL/GenBank/DDBJ whole genome shotgun (WGS) entry which is preliminary data.</text>
</comment>
<dbReference type="EC" id="3.1.2.-" evidence="2"/>